<gene>
    <name evidence="1" type="ORF">HaLaN_13558</name>
</gene>
<dbReference type="EMBL" id="BLLF01001085">
    <property type="protein sequence ID" value="GFH17023.1"/>
    <property type="molecule type" value="Genomic_DNA"/>
</dbReference>
<feature type="non-terminal residue" evidence="1">
    <location>
        <position position="1"/>
    </location>
</feature>
<accession>A0A699Z364</accession>
<protein>
    <submittedName>
        <fullName evidence="1">Uncharacterized protein</fullName>
    </submittedName>
</protein>
<reference evidence="1 2" key="1">
    <citation type="submission" date="2020-02" db="EMBL/GenBank/DDBJ databases">
        <title>Draft genome sequence of Haematococcus lacustris strain NIES-144.</title>
        <authorList>
            <person name="Morimoto D."/>
            <person name="Nakagawa S."/>
            <person name="Yoshida T."/>
            <person name="Sawayama S."/>
        </authorList>
    </citation>
    <scope>NUCLEOTIDE SEQUENCE [LARGE SCALE GENOMIC DNA]</scope>
    <source>
        <strain evidence="1 2">NIES-144</strain>
    </source>
</reference>
<comment type="caution">
    <text evidence="1">The sequence shown here is derived from an EMBL/GenBank/DDBJ whole genome shotgun (WGS) entry which is preliminary data.</text>
</comment>
<evidence type="ECO:0000313" key="1">
    <source>
        <dbReference type="EMBL" id="GFH17023.1"/>
    </source>
</evidence>
<keyword evidence="2" id="KW-1185">Reference proteome</keyword>
<name>A0A699Z364_HAELA</name>
<dbReference type="Proteomes" id="UP000485058">
    <property type="component" value="Unassembled WGS sequence"/>
</dbReference>
<evidence type="ECO:0000313" key="2">
    <source>
        <dbReference type="Proteomes" id="UP000485058"/>
    </source>
</evidence>
<proteinExistence type="predicted"/>
<dbReference type="AlphaFoldDB" id="A0A699Z364"/>
<organism evidence="1 2">
    <name type="scientific">Haematococcus lacustris</name>
    <name type="common">Green alga</name>
    <name type="synonym">Haematococcus pluvialis</name>
    <dbReference type="NCBI Taxonomy" id="44745"/>
    <lineage>
        <taxon>Eukaryota</taxon>
        <taxon>Viridiplantae</taxon>
        <taxon>Chlorophyta</taxon>
        <taxon>core chlorophytes</taxon>
        <taxon>Chlorophyceae</taxon>
        <taxon>CS clade</taxon>
        <taxon>Chlamydomonadales</taxon>
        <taxon>Haematococcaceae</taxon>
        <taxon>Haematococcus</taxon>
    </lineage>
</organism>
<sequence length="59" mass="6784">MEPNLDDEALARKLQEECLREVQDAELAKRLQEEADMEQQFEVATQMVHDQLASKVGPQ</sequence>